<comment type="caution">
    <text evidence="1">The sequence shown here is derived from an EMBL/GenBank/DDBJ whole genome shotgun (WGS) entry which is preliminary data.</text>
</comment>
<dbReference type="Proteomes" id="UP000828941">
    <property type="component" value="Chromosome 9"/>
</dbReference>
<organism evidence="1 2">
    <name type="scientific">Bauhinia variegata</name>
    <name type="common">Purple orchid tree</name>
    <name type="synonym">Phanera variegata</name>
    <dbReference type="NCBI Taxonomy" id="167791"/>
    <lineage>
        <taxon>Eukaryota</taxon>
        <taxon>Viridiplantae</taxon>
        <taxon>Streptophyta</taxon>
        <taxon>Embryophyta</taxon>
        <taxon>Tracheophyta</taxon>
        <taxon>Spermatophyta</taxon>
        <taxon>Magnoliopsida</taxon>
        <taxon>eudicotyledons</taxon>
        <taxon>Gunneridae</taxon>
        <taxon>Pentapetalae</taxon>
        <taxon>rosids</taxon>
        <taxon>fabids</taxon>
        <taxon>Fabales</taxon>
        <taxon>Fabaceae</taxon>
        <taxon>Cercidoideae</taxon>
        <taxon>Cercideae</taxon>
        <taxon>Bauhiniinae</taxon>
        <taxon>Bauhinia</taxon>
    </lineage>
</organism>
<keyword evidence="2" id="KW-1185">Reference proteome</keyword>
<dbReference type="EMBL" id="CM039434">
    <property type="protein sequence ID" value="KAI4324141.1"/>
    <property type="molecule type" value="Genomic_DNA"/>
</dbReference>
<name>A0ACB9MJG3_BAUVA</name>
<protein>
    <submittedName>
        <fullName evidence="1">Uncharacterized protein</fullName>
    </submittedName>
</protein>
<proteinExistence type="predicted"/>
<sequence>MLPFFCPRGLRLHQLSRFAVPSAAAACESLPFARRVRQVTGSPYRRRGSARRLFPCLRRHSGYVGPHGLGLWLGLRSEVCLTSNFFPCCELELNLTFVRPALFNRRAAATLQGFLKQATLPSAGAFQVQVNYKLQTLLCLSHNVGSKSSPFSFPIDLKRPI</sequence>
<evidence type="ECO:0000313" key="2">
    <source>
        <dbReference type="Proteomes" id="UP000828941"/>
    </source>
</evidence>
<gene>
    <name evidence="1" type="ORF">L6164_023703</name>
</gene>
<evidence type="ECO:0000313" key="1">
    <source>
        <dbReference type="EMBL" id="KAI4324141.1"/>
    </source>
</evidence>
<reference evidence="1 2" key="1">
    <citation type="journal article" date="2022" name="DNA Res.">
        <title>Chromosomal-level genome assembly of the orchid tree Bauhinia variegata (Leguminosae; Cercidoideae) supports the allotetraploid origin hypothesis of Bauhinia.</title>
        <authorList>
            <person name="Zhong Y."/>
            <person name="Chen Y."/>
            <person name="Zheng D."/>
            <person name="Pang J."/>
            <person name="Liu Y."/>
            <person name="Luo S."/>
            <person name="Meng S."/>
            <person name="Qian L."/>
            <person name="Wei D."/>
            <person name="Dai S."/>
            <person name="Zhou R."/>
        </authorList>
    </citation>
    <scope>NUCLEOTIDE SEQUENCE [LARGE SCALE GENOMIC DNA]</scope>
    <source>
        <strain evidence="1">BV-YZ2020</strain>
    </source>
</reference>
<accession>A0ACB9MJG3</accession>